<dbReference type="AlphaFoldDB" id="A0A380C672"/>
<evidence type="ECO:0000313" key="3">
    <source>
        <dbReference type="Proteomes" id="UP000255061"/>
    </source>
</evidence>
<dbReference type="InterPro" id="IPR020518">
    <property type="entry name" value="Tscrpt_reg_PrtN"/>
</dbReference>
<dbReference type="Pfam" id="PF11112">
    <property type="entry name" value="PyocinActivator"/>
    <property type="match status" value="1"/>
</dbReference>
<sequence length="87" mass="9865">MNMAFALLARFESPVVALKDISDEFLGLTPKTAEQKAKAQDLPFPTFKLRDSERSPSLVNVQDLAAYMDSQYALSRKDWDTIQQAKR</sequence>
<gene>
    <name evidence="1" type="ORF">NCTC10736_03750</name>
    <name evidence="2" type="ORF">NCTC10736_04186</name>
</gene>
<protein>
    <submittedName>
        <fullName evidence="2">Pyocin activator protein PrtN</fullName>
    </submittedName>
</protein>
<dbReference type="EMBL" id="UGYV01000001">
    <property type="protein sequence ID" value="SUI93589.1"/>
    <property type="molecule type" value="Genomic_DNA"/>
</dbReference>
<organism evidence="2 3">
    <name type="scientific">Shewanella morhuae</name>
    <dbReference type="NCBI Taxonomy" id="365591"/>
    <lineage>
        <taxon>Bacteria</taxon>
        <taxon>Pseudomonadati</taxon>
        <taxon>Pseudomonadota</taxon>
        <taxon>Gammaproteobacteria</taxon>
        <taxon>Alteromonadales</taxon>
        <taxon>Shewanellaceae</taxon>
        <taxon>Shewanella</taxon>
    </lineage>
</organism>
<proteinExistence type="predicted"/>
<dbReference type="RefSeq" id="WP_113939957.1">
    <property type="nucleotide sequence ID" value="NZ_UGYV01000001.1"/>
</dbReference>
<accession>A0A380C672</accession>
<dbReference type="Proteomes" id="UP000255061">
    <property type="component" value="Unassembled WGS sequence"/>
</dbReference>
<dbReference type="EMBL" id="UGYV01000005">
    <property type="protein sequence ID" value="SUJ13581.1"/>
    <property type="molecule type" value="Genomic_DNA"/>
</dbReference>
<evidence type="ECO:0000313" key="1">
    <source>
        <dbReference type="EMBL" id="SUI93589.1"/>
    </source>
</evidence>
<reference evidence="2 3" key="1">
    <citation type="submission" date="2018-06" db="EMBL/GenBank/DDBJ databases">
        <authorList>
            <consortium name="Pathogen Informatics"/>
            <person name="Doyle S."/>
        </authorList>
    </citation>
    <scope>NUCLEOTIDE SEQUENCE [LARGE SCALE GENOMIC DNA]</scope>
    <source>
        <strain evidence="2 3">NCTC10736</strain>
    </source>
</reference>
<name>A0A380C672_9GAMM</name>
<dbReference type="GO" id="GO:0006355">
    <property type="term" value="P:regulation of DNA-templated transcription"/>
    <property type="evidence" value="ECO:0007669"/>
    <property type="project" value="InterPro"/>
</dbReference>
<evidence type="ECO:0000313" key="2">
    <source>
        <dbReference type="EMBL" id="SUJ13581.1"/>
    </source>
</evidence>